<dbReference type="AlphaFoldDB" id="A0A9Q1Q8L0"/>
<dbReference type="PANTHER" id="PTHR13348:SF0">
    <property type="entry name" value="RIBONUCLEASE P PROTEIN SUBUNIT P29"/>
    <property type="match status" value="1"/>
</dbReference>
<proteinExistence type="predicted"/>
<evidence type="ECO:0000313" key="1">
    <source>
        <dbReference type="EMBL" id="KAJ8432211.1"/>
    </source>
</evidence>
<organism evidence="1 2">
    <name type="scientific">Carnegiea gigantea</name>
    <dbReference type="NCBI Taxonomy" id="171969"/>
    <lineage>
        <taxon>Eukaryota</taxon>
        <taxon>Viridiplantae</taxon>
        <taxon>Streptophyta</taxon>
        <taxon>Embryophyta</taxon>
        <taxon>Tracheophyta</taxon>
        <taxon>Spermatophyta</taxon>
        <taxon>Magnoliopsida</taxon>
        <taxon>eudicotyledons</taxon>
        <taxon>Gunneridae</taxon>
        <taxon>Pentapetalae</taxon>
        <taxon>Caryophyllales</taxon>
        <taxon>Cactineae</taxon>
        <taxon>Cactaceae</taxon>
        <taxon>Cactoideae</taxon>
        <taxon>Echinocereeae</taxon>
        <taxon>Carnegiea</taxon>
    </lineage>
</organism>
<comment type="caution">
    <text evidence="1">The sequence shown here is derived from an EMBL/GenBank/DDBJ whole genome shotgun (WGS) entry which is preliminary data.</text>
</comment>
<dbReference type="InterPro" id="IPR016848">
    <property type="entry name" value="RNase_P/MRP_Rpp29-subunit"/>
</dbReference>
<dbReference type="InterPro" id="IPR036980">
    <property type="entry name" value="RNase_P/MRP_Rpp29_sf"/>
</dbReference>
<dbReference type="OrthoDB" id="124041at2759"/>
<dbReference type="GO" id="GO:0000172">
    <property type="term" value="C:ribonuclease MRP complex"/>
    <property type="evidence" value="ECO:0007669"/>
    <property type="project" value="InterPro"/>
</dbReference>
<dbReference type="EMBL" id="JAKOGI010000625">
    <property type="protein sequence ID" value="KAJ8432211.1"/>
    <property type="molecule type" value="Genomic_DNA"/>
</dbReference>
<dbReference type="GO" id="GO:0030677">
    <property type="term" value="C:ribonuclease P complex"/>
    <property type="evidence" value="ECO:0007669"/>
    <property type="project" value="InterPro"/>
</dbReference>
<sequence length="234" mass="26246">MDILVFAGYYLEAENLAYSCISQPVHDNLLSAIEVSILVCTSPQYLLEIPNKEKSTVDKILHELLQKGDSGQKYVQGSRGVKVGNWILLDNFVQGHSTSAAQLRALRGNSKRSRNHMSLKQLKKHGLLNVPEEYHKYESFMPMHEMWKEYVMQLLKNAGKNQAAQCLLGADLHGAILRVAECKVDSLIGVVGIMIRYYTDSWSCAIYQSLLTGGPESFIKSKKSILKQASSKRL</sequence>
<reference evidence="1" key="1">
    <citation type="submission" date="2022-04" db="EMBL/GenBank/DDBJ databases">
        <title>Carnegiea gigantea Genome sequencing and assembly v2.</title>
        <authorList>
            <person name="Copetti D."/>
            <person name="Sanderson M.J."/>
            <person name="Burquez A."/>
            <person name="Wojciechowski M.F."/>
        </authorList>
    </citation>
    <scope>NUCLEOTIDE SEQUENCE</scope>
    <source>
        <strain evidence="1">SGP5-SGP5p</strain>
        <tissue evidence="1">Aerial part</tissue>
    </source>
</reference>
<dbReference type="PANTHER" id="PTHR13348">
    <property type="entry name" value="RIBONUCLEASE P SUBUNIT P29"/>
    <property type="match status" value="1"/>
</dbReference>
<keyword evidence="2" id="KW-1185">Reference proteome</keyword>
<dbReference type="GO" id="GO:0033204">
    <property type="term" value="F:ribonuclease P RNA binding"/>
    <property type="evidence" value="ECO:0007669"/>
    <property type="project" value="InterPro"/>
</dbReference>
<evidence type="ECO:0000313" key="2">
    <source>
        <dbReference type="Proteomes" id="UP001153076"/>
    </source>
</evidence>
<dbReference type="GO" id="GO:0001682">
    <property type="term" value="P:tRNA 5'-leader removal"/>
    <property type="evidence" value="ECO:0007669"/>
    <property type="project" value="InterPro"/>
</dbReference>
<dbReference type="GO" id="GO:0006364">
    <property type="term" value="P:rRNA processing"/>
    <property type="evidence" value="ECO:0007669"/>
    <property type="project" value="TreeGrafter"/>
</dbReference>
<dbReference type="Proteomes" id="UP001153076">
    <property type="component" value="Unassembled WGS sequence"/>
</dbReference>
<gene>
    <name evidence="1" type="ORF">Cgig2_020741</name>
</gene>
<dbReference type="Gene3D" id="2.30.30.210">
    <property type="entry name" value="Ribonuclease P/MRP, subunit p29"/>
    <property type="match status" value="1"/>
</dbReference>
<protein>
    <submittedName>
        <fullName evidence="1">Uncharacterized protein</fullName>
    </submittedName>
</protein>
<name>A0A9Q1Q8L0_9CARY</name>
<accession>A0A9Q1Q8L0</accession>